<gene>
    <name evidence="2" type="ORF">ACFQPE_00420</name>
</gene>
<organism evidence="2 3">
    <name type="scientific">Halomarina halobia</name>
    <dbReference type="NCBI Taxonomy" id="3033386"/>
    <lineage>
        <taxon>Archaea</taxon>
        <taxon>Methanobacteriati</taxon>
        <taxon>Methanobacteriota</taxon>
        <taxon>Stenosarchaea group</taxon>
        <taxon>Halobacteria</taxon>
        <taxon>Halobacteriales</taxon>
        <taxon>Natronomonadaceae</taxon>
        <taxon>Halomarina</taxon>
    </lineage>
</organism>
<sequence length="226" mass="24889">MSDGGRPTDGERFTDRLRAGVADDWEAATEHRFTRELAAGTLDDAVFRRYLVQDFAFVNTLASVIGYAAAQAPALEAKAEFASFLRAVTTDESDYFARSFDALGVPEADRTDPTLAPVTERFEDLLLRAALDGGYAETLAVLVPAEWVYLTWASAAGDARPDAFYLAEWIDLHAGPEFESVVAFLRGELDAAAGTLSPERERRVERLFERCVALEVAFFDAAYERA</sequence>
<dbReference type="CDD" id="cd19358">
    <property type="entry name" value="TenA_E_Spr0628-like"/>
    <property type="match status" value="1"/>
</dbReference>
<dbReference type="SUPFAM" id="SSF48613">
    <property type="entry name" value="Heme oxygenase-like"/>
    <property type="match status" value="1"/>
</dbReference>
<comment type="caution">
    <text evidence="2">The sequence shown here is derived from an EMBL/GenBank/DDBJ whole genome shotgun (WGS) entry which is preliminary data.</text>
</comment>
<keyword evidence="3" id="KW-1185">Reference proteome</keyword>
<dbReference type="AlphaFoldDB" id="A0ABD6A4W6"/>
<proteinExistence type="predicted"/>
<dbReference type="PANTHER" id="PTHR43198">
    <property type="entry name" value="BIFUNCTIONAL TH2 PROTEIN"/>
    <property type="match status" value="1"/>
</dbReference>
<dbReference type="InterPro" id="IPR026285">
    <property type="entry name" value="TenA_E"/>
</dbReference>
<dbReference type="InterPro" id="IPR050967">
    <property type="entry name" value="Thiamine_Salvage_TenA"/>
</dbReference>
<accession>A0ABD6A4W6</accession>
<feature type="domain" description="Thiaminase-2/PQQC" evidence="1">
    <location>
        <begin position="23"/>
        <end position="224"/>
    </location>
</feature>
<name>A0ABD6A4W6_9EURY</name>
<evidence type="ECO:0000313" key="3">
    <source>
        <dbReference type="Proteomes" id="UP001596547"/>
    </source>
</evidence>
<dbReference type="InterPro" id="IPR016084">
    <property type="entry name" value="Haem_Oase-like_multi-hlx"/>
</dbReference>
<dbReference type="PANTHER" id="PTHR43198:SF2">
    <property type="entry name" value="SI:CH1073-67J19.1-RELATED"/>
    <property type="match status" value="1"/>
</dbReference>
<dbReference type="PIRSF" id="PIRSF003170">
    <property type="entry name" value="Pet18p"/>
    <property type="match status" value="1"/>
</dbReference>
<dbReference type="InterPro" id="IPR004305">
    <property type="entry name" value="Thiaminase-2/PQQC"/>
</dbReference>
<dbReference type="Proteomes" id="UP001596547">
    <property type="component" value="Unassembled WGS sequence"/>
</dbReference>
<dbReference type="Pfam" id="PF03070">
    <property type="entry name" value="TENA_THI-4"/>
    <property type="match status" value="1"/>
</dbReference>
<dbReference type="RefSeq" id="WP_276304668.1">
    <property type="nucleotide sequence ID" value="NZ_CP119992.1"/>
</dbReference>
<dbReference type="GeneID" id="79314222"/>
<dbReference type="EMBL" id="JBHTBF010000001">
    <property type="protein sequence ID" value="MFC7315263.1"/>
    <property type="molecule type" value="Genomic_DNA"/>
</dbReference>
<protein>
    <submittedName>
        <fullName evidence="2">TenA family protein</fullName>
    </submittedName>
</protein>
<dbReference type="Gene3D" id="1.20.910.10">
    <property type="entry name" value="Heme oxygenase-like"/>
    <property type="match status" value="1"/>
</dbReference>
<reference evidence="2 3" key="1">
    <citation type="journal article" date="2019" name="Int. J. Syst. Evol. Microbiol.">
        <title>The Global Catalogue of Microorganisms (GCM) 10K type strain sequencing project: providing services to taxonomists for standard genome sequencing and annotation.</title>
        <authorList>
            <consortium name="The Broad Institute Genomics Platform"/>
            <consortium name="The Broad Institute Genome Sequencing Center for Infectious Disease"/>
            <person name="Wu L."/>
            <person name="Ma J."/>
        </authorList>
    </citation>
    <scope>NUCLEOTIDE SEQUENCE [LARGE SCALE GENOMIC DNA]</scope>
    <source>
        <strain evidence="2 3">PSR21</strain>
    </source>
</reference>
<evidence type="ECO:0000313" key="2">
    <source>
        <dbReference type="EMBL" id="MFC7315263.1"/>
    </source>
</evidence>
<evidence type="ECO:0000259" key="1">
    <source>
        <dbReference type="Pfam" id="PF03070"/>
    </source>
</evidence>